<dbReference type="GO" id="GO:0016787">
    <property type="term" value="F:hydrolase activity"/>
    <property type="evidence" value="ECO:0007669"/>
    <property type="project" value="UniProtKB-KW"/>
</dbReference>
<protein>
    <submittedName>
        <fullName evidence="1">HAD-superfamily hydrolase, subfamily IA, variant 3 family protein</fullName>
    </submittedName>
</protein>
<dbReference type="HOGENOM" id="CLU_045011_9_1_5"/>
<dbReference type="InterPro" id="IPR006439">
    <property type="entry name" value="HAD-SF_hydro_IA"/>
</dbReference>
<organism evidence="1 2">
    <name type="scientific">Asticcacaulis biprosthecium C19</name>
    <dbReference type="NCBI Taxonomy" id="715226"/>
    <lineage>
        <taxon>Bacteria</taxon>
        <taxon>Pseudomonadati</taxon>
        <taxon>Pseudomonadota</taxon>
        <taxon>Alphaproteobacteria</taxon>
        <taxon>Caulobacterales</taxon>
        <taxon>Caulobacteraceae</taxon>
        <taxon>Asticcacaulis</taxon>
    </lineage>
</organism>
<dbReference type="STRING" id="715226.ABI_32780"/>
<dbReference type="Proteomes" id="UP000006512">
    <property type="component" value="Unassembled WGS sequence"/>
</dbReference>
<dbReference type="Gene3D" id="1.10.150.240">
    <property type="entry name" value="Putative phosphatase, domain 2"/>
    <property type="match status" value="1"/>
</dbReference>
<dbReference type="InterPro" id="IPR036412">
    <property type="entry name" value="HAD-like_sf"/>
</dbReference>
<dbReference type="SFLD" id="SFLDG01129">
    <property type="entry name" value="C1.5:_HAD__Beta-PGM__Phosphata"/>
    <property type="match status" value="1"/>
</dbReference>
<dbReference type="InterPro" id="IPR023214">
    <property type="entry name" value="HAD_sf"/>
</dbReference>
<dbReference type="PANTHER" id="PTHR43611:SF3">
    <property type="entry name" value="FLAVIN MONONUCLEOTIDE HYDROLASE 1, CHLOROPLATIC"/>
    <property type="match status" value="1"/>
</dbReference>
<dbReference type="Gene3D" id="3.40.50.1000">
    <property type="entry name" value="HAD superfamily/HAD-like"/>
    <property type="match status" value="1"/>
</dbReference>
<gene>
    <name evidence="1" type="ORF">ABI_32780</name>
</gene>
<dbReference type="EMBL" id="GL883079">
    <property type="protein sequence ID" value="EGF90262.1"/>
    <property type="molecule type" value="Genomic_DNA"/>
</dbReference>
<keyword evidence="1" id="KW-0378">Hydrolase</keyword>
<dbReference type="InterPro" id="IPR023198">
    <property type="entry name" value="PGP-like_dom2"/>
</dbReference>
<evidence type="ECO:0000313" key="2">
    <source>
        <dbReference type="Proteomes" id="UP000006512"/>
    </source>
</evidence>
<dbReference type="PANTHER" id="PTHR43611">
    <property type="entry name" value="ALPHA-D-GLUCOSE 1-PHOSPHATE PHOSPHATASE"/>
    <property type="match status" value="1"/>
</dbReference>
<dbReference type="NCBIfam" id="TIGR01549">
    <property type="entry name" value="HAD-SF-IA-v1"/>
    <property type="match status" value="1"/>
</dbReference>
<sequence>MVKAVLFDIGNVIITWHASNLYNKMVADPVRRAFVLETVVPMSWHAAHDAGVTFAENRKERLLAHPSYAAEIQAFDERFEEMLGDLVPESVATIEDLHQKGVPLYALTNMPVEKSAMVFSKSPVFGYFRDIIISGVEGVIKPDPAIYDITLQRLGLPAADIFFIDDSSVNIDAARNMGFLTHLFQDPKALRPALVAAGIL</sequence>
<accession>F4QPX5</accession>
<dbReference type="CDD" id="cd02603">
    <property type="entry name" value="HAD_sEH-N_like"/>
    <property type="match status" value="1"/>
</dbReference>
<dbReference type="AlphaFoldDB" id="F4QPX5"/>
<dbReference type="SFLD" id="SFLDS00003">
    <property type="entry name" value="Haloacid_Dehalogenase"/>
    <property type="match status" value="1"/>
</dbReference>
<evidence type="ECO:0000313" key="1">
    <source>
        <dbReference type="EMBL" id="EGF90262.1"/>
    </source>
</evidence>
<dbReference type="eggNOG" id="COG1011">
    <property type="taxonomic scope" value="Bacteria"/>
</dbReference>
<dbReference type="NCBIfam" id="TIGR01509">
    <property type="entry name" value="HAD-SF-IA-v3"/>
    <property type="match status" value="1"/>
</dbReference>
<proteinExistence type="predicted"/>
<dbReference type="SUPFAM" id="SSF56784">
    <property type="entry name" value="HAD-like"/>
    <property type="match status" value="1"/>
</dbReference>
<name>F4QPX5_9CAUL</name>
<reference evidence="2" key="1">
    <citation type="submission" date="2011-03" db="EMBL/GenBank/DDBJ databases">
        <title>Draft genome sequence of Brevundimonas diminuta.</title>
        <authorList>
            <person name="Brown P.J.B."/>
            <person name="Buechlein A."/>
            <person name="Hemmerich C."/>
            <person name="Brun Y.V."/>
        </authorList>
    </citation>
    <scope>NUCLEOTIDE SEQUENCE [LARGE SCALE GENOMIC DNA]</scope>
    <source>
        <strain evidence="2">C19</strain>
    </source>
</reference>
<keyword evidence="2" id="KW-1185">Reference proteome</keyword>
<dbReference type="Pfam" id="PF00702">
    <property type="entry name" value="Hydrolase"/>
    <property type="match status" value="1"/>
</dbReference>
<dbReference type="RefSeq" id="WP_006274062.1">
    <property type="nucleotide sequence ID" value="NZ_GL883079.1"/>
</dbReference>